<feature type="compositionally biased region" description="Low complexity" evidence="5">
    <location>
        <begin position="197"/>
        <end position="213"/>
    </location>
</feature>
<accession>A0A152A5X7</accession>
<keyword evidence="1" id="KW-0479">Metal-binding</keyword>
<dbReference type="Proteomes" id="UP000076078">
    <property type="component" value="Unassembled WGS sequence"/>
</dbReference>
<feature type="domain" description="MYND-type" evidence="6">
    <location>
        <begin position="84"/>
        <end position="129"/>
    </location>
</feature>
<evidence type="ECO:0000256" key="3">
    <source>
        <dbReference type="ARBA" id="ARBA00022833"/>
    </source>
</evidence>
<evidence type="ECO:0000256" key="5">
    <source>
        <dbReference type="SAM" id="MobiDB-lite"/>
    </source>
</evidence>
<organism evidence="7 8">
    <name type="scientific">Tieghemostelium lacteum</name>
    <name type="common">Slime mold</name>
    <name type="synonym">Dictyostelium lacteum</name>
    <dbReference type="NCBI Taxonomy" id="361077"/>
    <lineage>
        <taxon>Eukaryota</taxon>
        <taxon>Amoebozoa</taxon>
        <taxon>Evosea</taxon>
        <taxon>Eumycetozoa</taxon>
        <taxon>Dictyostelia</taxon>
        <taxon>Dictyosteliales</taxon>
        <taxon>Raperosteliaceae</taxon>
        <taxon>Tieghemostelium</taxon>
    </lineage>
</organism>
<dbReference type="Pfam" id="PF01753">
    <property type="entry name" value="zf-MYND"/>
    <property type="match status" value="1"/>
</dbReference>
<proteinExistence type="predicted"/>
<dbReference type="InterPro" id="IPR002893">
    <property type="entry name" value="Znf_MYND"/>
</dbReference>
<dbReference type="EMBL" id="LODT01000006">
    <property type="protein sequence ID" value="KYR01632.1"/>
    <property type="molecule type" value="Genomic_DNA"/>
</dbReference>
<evidence type="ECO:0000313" key="7">
    <source>
        <dbReference type="EMBL" id="KYR01632.1"/>
    </source>
</evidence>
<keyword evidence="3" id="KW-0862">Zinc</keyword>
<dbReference type="InParanoid" id="A0A152A5X7"/>
<dbReference type="GO" id="GO:0008270">
    <property type="term" value="F:zinc ion binding"/>
    <property type="evidence" value="ECO:0007669"/>
    <property type="project" value="UniProtKB-KW"/>
</dbReference>
<feature type="region of interest" description="Disordered" evidence="5">
    <location>
        <begin position="194"/>
        <end position="237"/>
    </location>
</feature>
<feature type="compositionally biased region" description="Acidic residues" evidence="5">
    <location>
        <begin position="223"/>
        <end position="237"/>
    </location>
</feature>
<protein>
    <recommendedName>
        <fullName evidence="6">MYND-type domain-containing protein</fullName>
    </recommendedName>
</protein>
<evidence type="ECO:0000256" key="4">
    <source>
        <dbReference type="PROSITE-ProRule" id="PRU00134"/>
    </source>
</evidence>
<name>A0A152A5X7_TIELA</name>
<reference evidence="7 8" key="1">
    <citation type="submission" date="2015-12" db="EMBL/GenBank/DDBJ databases">
        <title>Dictyostelia acquired genes for synthesis and detection of signals that induce cell-type specialization by lateral gene transfer from prokaryotes.</title>
        <authorList>
            <person name="Gloeckner G."/>
            <person name="Schaap P."/>
        </authorList>
    </citation>
    <scope>NUCLEOTIDE SEQUENCE [LARGE SCALE GENOMIC DNA]</scope>
    <source>
        <strain evidence="7 8">TK</strain>
    </source>
</reference>
<evidence type="ECO:0000256" key="1">
    <source>
        <dbReference type="ARBA" id="ARBA00022723"/>
    </source>
</evidence>
<sequence length="237" mass="26517">MASVYTTKRGKTKKAKLGIRKDAKNNQANKLIQKISAQGKAPVHEAPAFFDPTKYNNLLKNHSEDSELNSTPNTSSRAANGCCNGDCNTPIPTDKKKTLKLLECSGCKSVKYCCKDCQVSHWPTHKEACNKIKEQKQIENREALEKAMKLMEITEQKQQTKPINNNKVKKTQEEIETFKKLIDGQTNNNIIVDKQATTTTTTTSTSSKTTPTTVDWSLFKDDDIPEVEDIDSDDDDS</sequence>
<comment type="caution">
    <text evidence="7">The sequence shown here is derived from an EMBL/GenBank/DDBJ whole genome shotgun (WGS) entry which is preliminary data.</text>
</comment>
<dbReference type="PROSITE" id="PS50865">
    <property type="entry name" value="ZF_MYND_2"/>
    <property type="match status" value="1"/>
</dbReference>
<gene>
    <name evidence="7" type="ORF">DLAC_01633</name>
</gene>
<keyword evidence="8" id="KW-1185">Reference proteome</keyword>
<dbReference type="Gene3D" id="6.10.140.2220">
    <property type="match status" value="1"/>
</dbReference>
<evidence type="ECO:0000259" key="6">
    <source>
        <dbReference type="PROSITE" id="PS50865"/>
    </source>
</evidence>
<dbReference type="AlphaFoldDB" id="A0A152A5X7"/>
<evidence type="ECO:0000256" key="2">
    <source>
        <dbReference type="ARBA" id="ARBA00022771"/>
    </source>
</evidence>
<evidence type="ECO:0000313" key="8">
    <source>
        <dbReference type="Proteomes" id="UP000076078"/>
    </source>
</evidence>
<keyword evidence="2 4" id="KW-0863">Zinc-finger</keyword>
<dbReference type="OrthoDB" id="432970at2759"/>
<dbReference type="OMA" id="KEWIWHH"/>
<dbReference type="SUPFAM" id="SSF144232">
    <property type="entry name" value="HIT/MYND zinc finger-like"/>
    <property type="match status" value="1"/>
</dbReference>
<dbReference type="STRING" id="361077.A0A152A5X7"/>
<dbReference type="FunCoup" id="A0A152A5X7">
    <property type="interactions" value="425"/>
</dbReference>